<name>A0ABN2WSZ0_9ACTN</name>
<dbReference type="SUPFAM" id="SSF50475">
    <property type="entry name" value="FMN-binding split barrel"/>
    <property type="match status" value="1"/>
</dbReference>
<sequence length="191" mass="20283">MGPAVDTPGRTLCGMERTTTPSPTDLLDRALVEEAAKKSGLLWVQPAGQPAARPLWHAWHDGAIVVVGDGSEQPLHGLAASGSAAVTLRSKDKWGRLVALTAAVTRLEPGTPAWDGAVEELKGKRLNAPDTDTIGERWARECHVLRLTPDDAPLAPLPDDTLAAAPLPSPATTRQPAPAGLPRLLFKKRKR</sequence>
<keyword evidence="3" id="KW-1185">Reference proteome</keyword>
<dbReference type="Proteomes" id="UP001500897">
    <property type="component" value="Unassembled WGS sequence"/>
</dbReference>
<proteinExistence type="predicted"/>
<dbReference type="Gene3D" id="2.30.110.10">
    <property type="entry name" value="Electron Transport, Fmn-binding Protein, Chain A"/>
    <property type="match status" value="1"/>
</dbReference>
<evidence type="ECO:0000313" key="3">
    <source>
        <dbReference type="Proteomes" id="UP001500897"/>
    </source>
</evidence>
<organism evidence="2 3">
    <name type="scientific">Kitasatospora saccharophila</name>
    <dbReference type="NCBI Taxonomy" id="407973"/>
    <lineage>
        <taxon>Bacteria</taxon>
        <taxon>Bacillati</taxon>
        <taxon>Actinomycetota</taxon>
        <taxon>Actinomycetes</taxon>
        <taxon>Kitasatosporales</taxon>
        <taxon>Streptomycetaceae</taxon>
        <taxon>Kitasatospora</taxon>
    </lineage>
</organism>
<dbReference type="EMBL" id="BAAANS010000017">
    <property type="protein sequence ID" value="GAA2098461.1"/>
    <property type="molecule type" value="Genomic_DNA"/>
</dbReference>
<reference evidence="2 3" key="1">
    <citation type="journal article" date="2019" name="Int. J. Syst. Evol. Microbiol.">
        <title>The Global Catalogue of Microorganisms (GCM) 10K type strain sequencing project: providing services to taxonomists for standard genome sequencing and annotation.</title>
        <authorList>
            <consortium name="The Broad Institute Genomics Platform"/>
            <consortium name="The Broad Institute Genome Sequencing Center for Infectious Disease"/>
            <person name="Wu L."/>
            <person name="Ma J."/>
        </authorList>
    </citation>
    <scope>NUCLEOTIDE SEQUENCE [LARGE SCALE GENOMIC DNA]</scope>
    <source>
        <strain evidence="2 3">JCM 14559</strain>
    </source>
</reference>
<feature type="region of interest" description="Disordered" evidence="1">
    <location>
        <begin position="150"/>
        <end position="191"/>
    </location>
</feature>
<evidence type="ECO:0000256" key="1">
    <source>
        <dbReference type="SAM" id="MobiDB-lite"/>
    </source>
</evidence>
<evidence type="ECO:0008006" key="4">
    <source>
        <dbReference type="Google" id="ProtNLM"/>
    </source>
</evidence>
<feature type="region of interest" description="Disordered" evidence="1">
    <location>
        <begin position="1"/>
        <end position="21"/>
    </location>
</feature>
<protein>
    <recommendedName>
        <fullName evidence="4">Pyridoxamine 5'-phosphate oxidase</fullName>
    </recommendedName>
</protein>
<feature type="compositionally biased region" description="Low complexity" evidence="1">
    <location>
        <begin position="150"/>
        <end position="173"/>
    </location>
</feature>
<comment type="caution">
    <text evidence="2">The sequence shown here is derived from an EMBL/GenBank/DDBJ whole genome shotgun (WGS) entry which is preliminary data.</text>
</comment>
<accession>A0ABN2WSZ0</accession>
<dbReference type="InterPro" id="IPR012349">
    <property type="entry name" value="Split_barrel_FMN-bd"/>
</dbReference>
<evidence type="ECO:0000313" key="2">
    <source>
        <dbReference type="EMBL" id="GAA2098461.1"/>
    </source>
</evidence>
<gene>
    <name evidence="2" type="ORF">GCM10009759_29470</name>
</gene>